<dbReference type="Gene3D" id="1.20.58.390">
    <property type="entry name" value="Neurotransmitter-gated ion-channel transmembrane domain"/>
    <property type="match status" value="2"/>
</dbReference>
<evidence type="ECO:0000259" key="26">
    <source>
        <dbReference type="Pfam" id="PF02931"/>
    </source>
</evidence>
<feature type="domain" description="Neurotransmitter-gated ion-channel transmembrane" evidence="27">
    <location>
        <begin position="694"/>
        <end position="963"/>
    </location>
</feature>
<evidence type="ECO:0000256" key="24">
    <source>
        <dbReference type="ARBA" id="ARBA00046719"/>
    </source>
</evidence>
<dbReference type="PANTHER" id="PTHR18945">
    <property type="entry name" value="NEUROTRANSMITTER GATED ION CHANNEL"/>
    <property type="match status" value="1"/>
</dbReference>
<feature type="domain" description="Neurotransmitter-gated ion-channel ligand-binding" evidence="26">
    <location>
        <begin position="38"/>
        <end position="241"/>
    </location>
</feature>
<dbReference type="Proteomes" id="UP001219934">
    <property type="component" value="Unassembled WGS sequence"/>
</dbReference>
<feature type="domain" description="Neurotransmitter-gated ion-channel transmembrane" evidence="27">
    <location>
        <begin position="249"/>
        <end position="344"/>
    </location>
</feature>
<keyword evidence="10 25" id="KW-0472">Membrane</keyword>
<evidence type="ECO:0000256" key="20">
    <source>
        <dbReference type="ARBA" id="ARBA00034104"/>
    </source>
</evidence>
<dbReference type="InterPro" id="IPR006028">
    <property type="entry name" value="GABAA/Glycine_rcpt"/>
</dbReference>
<evidence type="ECO:0000256" key="10">
    <source>
        <dbReference type="ARBA" id="ARBA00023136"/>
    </source>
</evidence>
<keyword evidence="17" id="KW-1071">Ligand-gated ion channel</keyword>
<feature type="transmembrane region" description="Helical" evidence="25">
    <location>
        <begin position="242"/>
        <end position="266"/>
    </location>
</feature>
<comment type="subcellular location">
    <subcellularLocation>
        <location evidence="1">Cytoplasmic vesicle</location>
    </subcellularLocation>
    <subcellularLocation>
        <location evidence="20">Postsynaptic cell membrane</location>
        <topology evidence="20">Multi-pass membrane protein</topology>
    </subcellularLocation>
</comment>
<dbReference type="InterPro" id="IPR036719">
    <property type="entry name" value="Neuro-gated_channel_TM_sf"/>
</dbReference>
<evidence type="ECO:0000256" key="14">
    <source>
        <dbReference type="ARBA" id="ARBA00023180"/>
    </source>
</evidence>
<evidence type="ECO:0000256" key="7">
    <source>
        <dbReference type="ARBA" id="ARBA00022989"/>
    </source>
</evidence>
<evidence type="ECO:0000313" key="28">
    <source>
        <dbReference type="EMBL" id="KAJ4946250.1"/>
    </source>
</evidence>
<proteinExistence type="inferred from homology"/>
<dbReference type="PRINTS" id="PR00252">
    <property type="entry name" value="NRIONCHANNEL"/>
</dbReference>
<dbReference type="Gene3D" id="2.70.170.10">
    <property type="entry name" value="Neurotransmitter-gated ion-channel ligand-binding domain"/>
    <property type="match status" value="2"/>
</dbReference>
<keyword evidence="12" id="KW-0675">Receptor</keyword>
<dbReference type="InterPro" id="IPR006202">
    <property type="entry name" value="Neur_chan_lig-bd"/>
</dbReference>
<dbReference type="GO" id="GO:0004890">
    <property type="term" value="F:GABA-A receptor activity"/>
    <property type="evidence" value="ECO:0007669"/>
    <property type="project" value="InterPro"/>
</dbReference>
<protein>
    <recommendedName>
        <fullName evidence="22">Gamma-aminobutyric acid receptor subunit beta-2</fullName>
    </recommendedName>
    <alternativeName>
        <fullName evidence="23">GABA(A) receptor subunit beta-2</fullName>
    </alternativeName>
</protein>
<reference evidence="28" key="1">
    <citation type="submission" date="2022-11" db="EMBL/GenBank/DDBJ databases">
        <title>Chromosome-level genome of Pogonophryne albipinna.</title>
        <authorList>
            <person name="Jo E."/>
        </authorList>
    </citation>
    <scope>NUCLEOTIDE SEQUENCE</scope>
    <source>
        <strain evidence="28">SGF0006</strain>
        <tissue evidence="28">Muscle</tissue>
    </source>
</reference>
<dbReference type="FunFam" id="2.70.170.10:FF:000043">
    <property type="entry name" value="Gamma-aminobutyric acid receptor alpha-like"/>
    <property type="match status" value="1"/>
</dbReference>
<feature type="transmembrane region" description="Helical" evidence="25">
    <location>
        <begin position="307"/>
        <end position="330"/>
    </location>
</feature>
<dbReference type="Pfam" id="PF02932">
    <property type="entry name" value="Neur_chan_memb"/>
    <property type="match status" value="2"/>
</dbReference>
<dbReference type="GO" id="GO:1904862">
    <property type="term" value="P:inhibitory synapse assembly"/>
    <property type="evidence" value="ECO:0007669"/>
    <property type="project" value="UniProtKB-ARBA"/>
</dbReference>
<dbReference type="GO" id="GO:0007268">
    <property type="term" value="P:chemical synaptic transmission"/>
    <property type="evidence" value="ECO:0007669"/>
    <property type="project" value="UniProtKB-ARBA"/>
</dbReference>
<dbReference type="SUPFAM" id="SSF90112">
    <property type="entry name" value="Neurotransmitter-gated ion-channel transmembrane pore"/>
    <property type="match status" value="2"/>
</dbReference>
<comment type="caution">
    <text evidence="25">Lacks conserved residue(s) required for the propagation of feature annotation.</text>
</comment>
<feature type="transmembrane region" description="Helical" evidence="25">
    <location>
        <begin position="716"/>
        <end position="733"/>
    </location>
</feature>
<keyword evidence="19" id="KW-0968">Cytoplasmic vesicle</keyword>
<keyword evidence="6 25" id="KW-0732">Signal</keyword>
<dbReference type="PRINTS" id="PR01079">
    <property type="entry name" value="GABAARALPHA"/>
</dbReference>
<dbReference type="GO" id="GO:0005254">
    <property type="term" value="F:chloride channel activity"/>
    <property type="evidence" value="ECO:0007669"/>
    <property type="project" value="UniProtKB-KW"/>
</dbReference>
<dbReference type="GO" id="GO:0031410">
    <property type="term" value="C:cytoplasmic vesicle"/>
    <property type="evidence" value="ECO:0007669"/>
    <property type="project" value="UniProtKB-SubCell"/>
</dbReference>
<dbReference type="InterPro" id="IPR001390">
    <property type="entry name" value="GABAAa_rcpt"/>
</dbReference>
<dbReference type="EMBL" id="JAPTMU010000003">
    <property type="protein sequence ID" value="KAJ4946250.1"/>
    <property type="molecule type" value="Genomic_DNA"/>
</dbReference>
<evidence type="ECO:0000256" key="21">
    <source>
        <dbReference type="ARBA" id="ARBA00038185"/>
    </source>
</evidence>
<feature type="transmembrane region" description="Helical" evidence="25">
    <location>
        <begin position="687"/>
        <end position="709"/>
    </location>
</feature>
<evidence type="ECO:0000256" key="6">
    <source>
        <dbReference type="ARBA" id="ARBA00022729"/>
    </source>
</evidence>
<keyword evidence="18 25" id="KW-0407">Ion channel</keyword>
<evidence type="ECO:0000256" key="8">
    <source>
        <dbReference type="ARBA" id="ARBA00023018"/>
    </source>
</evidence>
<evidence type="ECO:0000256" key="13">
    <source>
        <dbReference type="ARBA" id="ARBA00023173"/>
    </source>
</evidence>
<feature type="signal peptide" evidence="25">
    <location>
        <begin position="1"/>
        <end position="26"/>
    </location>
</feature>
<evidence type="ECO:0000256" key="3">
    <source>
        <dbReference type="ARBA" id="ARBA00022475"/>
    </source>
</evidence>
<evidence type="ECO:0000259" key="27">
    <source>
        <dbReference type="Pfam" id="PF02932"/>
    </source>
</evidence>
<gene>
    <name evidence="28" type="ORF">JOQ06_023918</name>
</gene>
<dbReference type="Pfam" id="PF02931">
    <property type="entry name" value="Neur_chan_LBD"/>
    <property type="match status" value="2"/>
</dbReference>
<dbReference type="GO" id="GO:0034707">
    <property type="term" value="C:chloride channel complex"/>
    <property type="evidence" value="ECO:0007669"/>
    <property type="project" value="UniProtKB-KW"/>
</dbReference>
<comment type="caution">
    <text evidence="28">The sequence shown here is derived from an EMBL/GenBank/DDBJ whole genome shotgun (WGS) entry which is preliminary data.</text>
</comment>
<dbReference type="CDD" id="cd19053">
    <property type="entry name" value="LGIC_TM_GABAAR_beta"/>
    <property type="match status" value="1"/>
</dbReference>
<evidence type="ECO:0000256" key="17">
    <source>
        <dbReference type="ARBA" id="ARBA00023286"/>
    </source>
</evidence>
<evidence type="ECO:0000256" key="22">
    <source>
        <dbReference type="ARBA" id="ARBA00039951"/>
    </source>
</evidence>
<dbReference type="PROSITE" id="PS00236">
    <property type="entry name" value="NEUROTR_ION_CHANNEL"/>
    <property type="match status" value="2"/>
</dbReference>
<keyword evidence="3" id="KW-1003">Cell membrane</keyword>
<dbReference type="SUPFAM" id="SSF63712">
    <property type="entry name" value="Nicotinic receptor ligand binding domain-like"/>
    <property type="match status" value="2"/>
</dbReference>
<feature type="transmembrane region" description="Helical" evidence="25">
    <location>
        <begin position="273"/>
        <end position="292"/>
    </location>
</feature>
<comment type="similarity">
    <text evidence="21">Belongs to the ligand-gated ion channel (TC 1.A.9) family. Gamma-aminobutyric acid receptor (TC 1.A.9.5) subfamily. GABRB2 sub-subfamily.</text>
</comment>
<keyword evidence="11" id="KW-1015">Disulfide bond</keyword>
<comment type="subunit">
    <text evidence="24">Heteropentamer, formed by a combination of alpha (GABRA1-6), beta (GABRB1-3), gamma (GABRG1-3), delta (GABRD), epsilon (GABRE), rho (GABRR1-3), pi (GABRP) and theta (GABRQ) chains, each subunit exhibiting distinct physiological and pharmacological properties. Interacts with UBQLN1. May interact with KIF21B. Identified in a complex of 720 kDa composed of LHFPL4, NLGN2, GABRA1, GABRB2, GABRG2 and GABRB3.</text>
</comment>
<evidence type="ECO:0000256" key="1">
    <source>
        <dbReference type="ARBA" id="ARBA00004541"/>
    </source>
</evidence>
<evidence type="ECO:0000256" key="2">
    <source>
        <dbReference type="ARBA" id="ARBA00022448"/>
    </source>
</evidence>
<keyword evidence="8" id="KW-0770">Synapse</keyword>
<dbReference type="FunFam" id="1.20.58.390:FF:000097">
    <property type="entry name" value="Gamma-aminobutyric acid (GABA) A receptor, beta 2"/>
    <property type="match status" value="1"/>
</dbReference>
<keyword evidence="2 25" id="KW-0813">Transport</keyword>
<dbReference type="PRINTS" id="PR00253">
    <property type="entry name" value="GABAARECEPTR"/>
</dbReference>
<evidence type="ECO:0000256" key="25">
    <source>
        <dbReference type="RuleBase" id="RU000687"/>
    </source>
</evidence>
<dbReference type="InterPro" id="IPR006029">
    <property type="entry name" value="Neurotrans-gated_channel_TM"/>
</dbReference>
<organism evidence="28 29">
    <name type="scientific">Pogonophryne albipinna</name>
    <dbReference type="NCBI Taxonomy" id="1090488"/>
    <lineage>
        <taxon>Eukaryota</taxon>
        <taxon>Metazoa</taxon>
        <taxon>Chordata</taxon>
        <taxon>Craniata</taxon>
        <taxon>Vertebrata</taxon>
        <taxon>Euteleostomi</taxon>
        <taxon>Actinopterygii</taxon>
        <taxon>Neopterygii</taxon>
        <taxon>Teleostei</taxon>
        <taxon>Neoteleostei</taxon>
        <taxon>Acanthomorphata</taxon>
        <taxon>Eupercaria</taxon>
        <taxon>Perciformes</taxon>
        <taxon>Notothenioidei</taxon>
        <taxon>Pogonophryne</taxon>
    </lineage>
</organism>
<keyword evidence="14" id="KW-0325">Glycoprotein</keyword>
<dbReference type="InterPro" id="IPR038050">
    <property type="entry name" value="Neuro_actylchol_rec"/>
</dbReference>
<keyword evidence="13" id="KW-0869">Chloride channel</keyword>
<dbReference type="CDD" id="cd19052">
    <property type="entry name" value="LGIC_TM_GABAAR_alpha"/>
    <property type="match status" value="1"/>
</dbReference>
<accession>A0AAD6FTB3</accession>
<dbReference type="GO" id="GO:0045211">
    <property type="term" value="C:postsynaptic membrane"/>
    <property type="evidence" value="ECO:0007669"/>
    <property type="project" value="UniProtKB-SubCell"/>
</dbReference>
<keyword evidence="4" id="KW-0597">Phosphoprotein</keyword>
<sequence length="968" mass="110091">MLPRMAFLTVTLVTFICWISLGNVHGTGKVFSDNITLILDRLLDGYDNRLRPGSGGGVTEVKTDFFVTSFGPVSDVDMDYTMDMFFRQMWVDERLQFEGPTEILRLNNRMLDKIWTPDTFFRNSKKAISHNTTTPNKLFRIMQNGTVLYTMRLTIHADCPMSLLNFPMDGHSCPLRFGSYAYTSSEIHFTWRKGLASVDCPAESMSLLQYDLVGQTLSSEIFKANTGHYSVQVVHFRLQRKLGYYLIQTYIPLIMVVVLSQVSFWINKESVPARTVAGITTVLTMTTLSISARQSLPKVAYATAMDWFIAVCFAFVASALIEFAAVNYLATLQANRLKKQKRRQDKLEVLATGEDDDESIMITHTSPTNFSSLAAFPPNRPLPPPRQSDGCQEGLKRRNHSVCRSEPGDGPPVPIFLQQGSAFPPIPQLAGTSPIDKWSRILFPLAFALFNLVYWYNYLGKDTMEEASSKDLKDPSNMPLVKETVDRLMKGYDIRLRPDFGGAPVKVGMNIDIASIDMVSEVNMDYTLTMYFQQAWRDKRLSYSEIAYNLTLDNRVADSLWVPDTYFLNDKKSFVHGVTVKNRMIRLHPDGTVLYGLRITTTAACMMDLRRYPLDEQNCTLEIESYGYTTDDIEFYWRGGDGAVSGVDRIELPQFSIVDYKLISKNVVFSTGSYPRLSLSFKLKRNIGYFILQTYMPSILITILSWVSFWINYDASAARVALGITTVLTMTTINTHLRETLPKIPYVKAIDMYLMGCFVFVFLALLEYAFVNYIFFGQGPQRQKKAAEKAAVANNEKLRPDPKWLVGNVVQRDDALYARMKQREIDAYDSMWDPIFVDDAALGLGEQRNKMTPDDNILFSTLEMKNEMGGGGDLSRGLGAPGDPRNTMLAYDSSTLQYRRAAMARQNYGHSALERHAQKKSRLRRRASQLKVNIPDLSDVNSIDKWSRMIFPTVFSFFNVVYWLYYVH</sequence>
<dbReference type="NCBIfam" id="TIGR00860">
    <property type="entry name" value="LIC"/>
    <property type="match status" value="2"/>
</dbReference>
<keyword evidence="16" id="KW-0628">Postsynaptic cell membrane</keyword>
<keyword evidence="7 25" id="KW-1133">Transmembrane helix</keyword>
<evidence type="ECO:0000256" key="16">
    <source>
        <dbReference type="ARBA" id="ARBA00023257"/>
    </source>
</evidence>
<evidence type="ECO:0000256" key="5">
    <source>
        <dbReference type="ARBA" id="ARBA00022692"/>
    </source>
</evidence>
<evidence type="ECO:0000313" key="29">
    <source>
        <dbReference type="Proteomes" id="UP001219934"/>
    </source>
</evidence>
<feature type="domain" description="Neurotransmitter-gated ion-channel ligand-binding" evidence="26">
    <location>
        <begin position="483"/>
        <end position="686"/>
    </location>
</feature>
<dbReference type="InterPro" id="IPR047024">
    <property type="entry name" value="Gabra-1-6_TM"/>
</dbReference>
<name>A0AAD6FTB3_9TELE</name>
<evidence type="ECO:0000256" key="19">
    <source>
        <dbReference type="ARBA" id="ARBA00023329"/>
    </source>
</evidence>
<evidence type="ECO:0000256" key="15">
    <source>
        <dbReference type="ARBA" id="ARBA00023214"/>
    </source>
</evidence>
<feature type="transmembrane region" description="Helical" evidence="25">
    <location>
        <begin position="949"/>
        <end position="966"/>
    </location>
</feature>
<dbReference type="AlphaFoldDB" id="A0AAD6FTB3"/>
<dbReference type="InterPro" id="IPR036734">
    <property type="entry name" value="Neur_chan_lig-bd_sf"/>
</dbReference>
<dbReference type="GO" id="GO:0005230">
    <property type="term" value="F:extracellular ligand-gated monoatomic ion channel activity"/>
    <property type="evidence" value="ECO:0007669"/>
    <property type="project" value="InterPro"/>
</dbReference>
<keyword evidence="29" id="KW-1185">Reference proteome</keyword>
<evidence type="ECO:0000256" key="12">
    <source>
        <dbReference type="ARBA" id="ARBA00023170"/>
    </source>
</evidence>
<evidence type="ECO:0000256" key="4">
    <source>
        <dbReference type="ARBA" id="ARBA00022553"/>
    </source>
</evidence>
<keyword evidence="9 25" id="KW-0406">Ion transport</keyword>
<evidence type="ECO:0000256" key="23">
    <source>
        <dbReference type="ARBA" id="ARBA00043035"/>
    </source>
</evidence>
<keyword evidence="5 25" id="KW-0812">Transmembrane</keyword>
<dbReference type="InterPro" id="IPR018000">
    <property type="entry name" value="Neurotransmitter_ion_chnl_CS"/>
</dbReference>
<dbReference type="InterPro" id="IPR006201">
    <property type="entry name" value="Neur_channel"/>
</dbReference>
<keyword evidence="15" id="KW-0868">Chloride</keyword>
<dbReference type="CDD" id="cd18999">
    <property type="entry name" value="LGIC_ECD_GABAAR_B"/>
    <property type="match status" value="1"/>
</dbReference>
<feature type="chain" id="PRO_5041778811" description="Gamma-aminobutyric acid receptor subunit beta-2" evidence="25">
    <location>
        <begin position="27"/>
        <end position="968"/>
    </location>
</feature>
<evidence type="ECO:0000256" key="11">
    <source>
        <dbReference type="ARBA" id="ARBA00023157"/>
    </source>
</evidence>
<feature type="transmembrane region" description="Helical" evidence="25">
    <location>
        <begin position="441"/>
        <end position="459"/>
    </location>
</feature>
<feature type="transmembrane region" description="Helical" evidence="25">
    <location>
        <begin position="753"/>
        <end position="775"/>
    </location>
</feature>
<dbReference type="FunFam" id="2.70.170.10:FF:000004">
    <property type="entry name" value="Gamma-aminobutyric acid receptor subunit beta-2 isoform A"/>
    <property type="match status" value="1"/>
</dbReference>
<evidence type="ECO:0000256" key="9">
    <source>
        <dbReference type="ARBA" id="ARBA00023065"/>
    </source>
</evidence>
<evidence type="ECO:0000256" key="18">
    <source>
        <dbReference type="ARBA" id="ARBA00023303"/>
    </source>
</evidence>